<dbReference type="OrthoDB" id="430293at2759"/>
<feature type="region of interest" description="Disordered" evidence="3">
    <location>
        <begin position="482"/>
        <end position="508"/>
    </location>
</feature>
<protein>
    <recommendedName>
        <fullName evidence="4">PX domain-containing protein</fullName>
    </recommendedName>
</protein>
<dbReference type="GO" id="GO:0005737">
    <property type="term" value="C:cytoplasm"/>
    <property type="evidence" value="ECO:0007669"/>
    <property type="project" value="TreeGrafter"/>
</dbReference>
<evidence type="ECO:0000259" key="4">
    <source>
        <dbReference type="PROSITE" id="PS50195"/>
    </source>
</evidence>
<dbReference type="Pfam" id="PF00787">
    <property type="entry name" value="PX"/>
    <property type="match status" value="1"/>
</dbReference>
<dbReference type="InterPro" id="IPR001683">
    <property type="entry name" value="PX_dom"/>
</dbReference>
<reference evidence="5" key="1">
    <citation type="submission" date="2021-02" db="EMBL/GenBank/DDBJ databases">
        <authorList>
            <person name="Nowell W R."/>
        </authorList>
    </citation>
    <scope>NUCLEOTIDE SEQUENCE</scope>
</reference>
<dbReference type="Gene3D" id="3.30.1520.10">
    <property type="entry name" value="Phox-like domain"/>
    <property type="match status" value="1"/>
</dbReference>
<dbReference type="PROSITE" id="PS51450">
    <property type="entry name" value="LRR"/>
    <property type="match status" value="3"/>
</dbReference>
<dbReference type="InterPro" id="IPR036871">
    <property type="entry name" value="PX_dom_sf"/>
</dbReference>
<dbReference type="SMART" id="SM00312">
    <property type="entry name" value="PX"/>
    <property type="match status" value="1"/>
</dbReference>
<dbReference type="SUPFAM" id="SSF64268">
    <property type="entry name" value="PX domain"/>
    <property type="match status" value="1"/>
</dbReference>
<name>A0A814S3N7_9BILA</name>
<dbReference type="Proteomes" id="UP000681722">
    <property type="component" value="Unassembled WGS sequence"/>
</dbReference>
<organism evidence="5 7">
    <name type="scientific">Didymodactylos carnosus</name>
    <dbReference type="NCBI Taxonomy" id="1234261"/>
    <lineage>
        <taxon>Eukaryota</taxon>
        <taxon>Metazoa</taxon>
        <taxon>Spiralia</taxon>
        <taxon>Gnathifera</taxon>
        <taxon>Rotifera</taxon>
        <taxon>Eurotatoria</taxon>
        <taxon>Bdelloidea</taxon>
        <taxon>Philodinida</taxon>
        <taxon>Philodinidae</taxon>
        <taxon>Didymodactylos</taxon>
    </lineage>
</organism>
<evidence type="ECO:0000256" key="3">
    <source>
        <dbReference type="SAM" id="MobiDB-lite"/>
    </source>
</evidence>
<proteinExistence type="predicted"/>
<keyword evidence="2" id="KW-0677">Repeat</keyword>
<evidence type="ECO:0000313" key="7">
    <source>
        <dbReference type="Proteomes" id="UP000663829"/>
    </source>
</evidence>
<dbReference type="InterPro" id="IPR001611">
    <property type="entry name" value="Leu-rich_rpt"/>
</dbReference>
<comment type="caution">
    <text evidence="5">The sequence shown here is derived from an EMBL/GenBank/DDBJ whole genome shotgun (WGS) entry which is preliminary data.</text>
</comment>
<evidence type="ECO:0000313" key="6">
    <source>
        <dbReference type="EMBL" id="CAF3903765.1"/>
    </source>
</evidence>
<dbReference type="Proteomes" id="UP000663829">
    <property type="component" value="Unassembled WGS sequence"/>
</dbReference>
<evidence type="ECO:0000256" key="1">
    <source>
        <dbReference type="ARBA" id="ARBA00022614"/>
    </source>
</evidence>
<dbReference type="SUPFAM" id="SSF52075">
    <property type="entry name" value="Outer arm dynein light chain 1"/>
    <property type="match status" value="1"/>
</dbReference>
<evidence type="ECO:0000313" key="5">
    <source>
        <dbReference type="EMBL" id="CAF1140022.1"/>
    </source>
</evidence>
<dbReference type="PANTHER" id="PTHR15454">
    <property type="entry name" value="NISCHARIN RELATED"/>
    <property type="match status" value="1"/>
</dbReference>
<dbReference type="GO" id="GO:0035091">
    <property type="term" value="F:phosphatidylinositol binding"/>
    <property type="evidence" value="ECO:0007669"/>
    <property type="project" value="InterPro"/>
</dbReference>
<keyword evidence="7" id="KW-1185">Reference proteome</keyword>
<dbReference type="InterPro" id="IPR032675">
    <property type="entry name" value="LRR_dom_sf"/>
</dbReference>
<dbReference type="AlphaFoldDB" id="A0A814S3N7"/>
<keyword evidence="1" id="KW-0433">Leucine-rich repeat</keyword>
<dbReference type="EMBL" id="CAJNOQ010006578">
    <property type="protein sequence ID" value="CAF1140022.1"/>
    <property type="molecule type" value="Genomic_DNA"/>
</dbReference>
<feature type="domain" description="PX" evidence="4">
    <location>
        <begin position="8"/>
        <end position="119"/>
    </location>
</feature>
<dbReference type="PROSITE" id="PS50195">
    <property type="entry name" value="PX"/>
    <property type="match status" value="1"/>
</dbReference>
<dbReference type="EMBL" id="CAJOBC010006579">
    <property type="protein sequence ID" value="CAF3903765.1"/>
    <property type="molecule type" value="Genomic_DNA"/>
</dbReference>
<sequence length="566" mass="65548">MALWSLKSNELSRDIQIVGINTSNQKFTEYVIEIRLDDIRWQVNRRYSEFNDLHEQLVKFYFIDKNSLPPKKLFNNHSDLFVQKRRQQLDTYLKKLFVHFSSKNIPECLADFLQFQLYEVHGIVRKMAQELFLNGEKLLFSKQFYTMTPLQLHAIMKRVKLAEPPCDGNDPVKDLSHVLEFLCHVKYVQIVGNPDYYGTSTIRTQTLPFDVSFFKSVEELEVGLLDCVQTNQITGMDSLKKNVRRLCIQRSLIAIKEIALSSLGEIPPLSNEWLISTWKFVTTLDFSKNSLRYLDESLKLFCKAESLDLSFNLLETTVDHVQHLHFLQNLNLSNNRLQDVADFYQRVGNIRSLDLSYNEITSTEGLSRLYSLITLNLNNNKLDSVRSIESLGSLPCLENLSLKNNSLTRIVDYRIRVFAVFRDRAKDVWLDGQMPDQREIDRAMIISAMTRAKQNEAAKNDQILEIIRSKTIEHNRENENDFTPLEFSFHPDTTSMKNSTATTGEEKNMLSQSKPDVLMDVITDHTSSIEHQTLCKRTESFDDDLPPNIFIDQITTTLPDLTNDAS</sequence>
<accession>A0A814S3N7</accession>
<gene>
    <name evidence="5" type="ORF">GPM918_LOCUS20635</name>
    <name evidence="6" type="ORF">SRO942_LOCUS20634</name>
</gene>
<dbReference type="Gene3D" id="3.80.10.10">
    <property type="entry name" value="Ribonuclease Inhibitor"/>
    <property type="match status" value="2"/>
</dbReference>
<evidence type="ECO:0000256" key="2">
    <source>
        <dbReference type="ARBA" id="ARBA00022737"/>
    </source>
</evidence>
<feature type="compositionally biased region" description="Polar residues" evidence="3">
    <location>
        <begin position="491"/>
        <end position="508"/>
    </location>
</feature>
<dbReference type="PANTHER" id="PTHR15454:SF35">
    <property type="entry name" value="NISCHARIN"/>
    <property type="match status" value="1"/>
</dbReference>